<dbReference type="InterPro" id="IPR036170">
    <property type="entry name" value="YezG-like_sf"/>
</dbReference>
<gene>
    <name evidence="1" type="ORF">Hs30E_19980</name>
</gene>
<keyword evidence="2" id="KW-1185">Reference proteome</keyword>
<accession>A0A6A0BI61</accession>
<dbReference type="AlphaFoldDB" id="A0A6A0BI61"/>
<sequence>MKTLEDLQTELIQNIYNAMNTDADVYFLNGEINNLYATYERFFAKDNKLIQKDTDISALNLKYNLLGLLDEAESKNMAIMAQIRDYFVKNNQSVPNRLRFTFDTRTKKLDADFAYATSDMIGDDDESVEKWNEFLSRDLWIEELKNQGFRE</sequence>
<evidence type="ECO:0000313" key="2">
    <source>
        <dbReference type="Proteomes" id="UP000480303"/>
    </source>
</evidence>
<protein>
    <submittedName>
        <fullName evidence="1">Uncharacterized protein</fullName>
    </submittedName>
</protein>
<comment type="caution">
    <text evidence="1">The sequence shown here is derived from an EMBL/GenBank/DDBJ whole genome shotgun (WGS) entry which is preliminary data.</text>
</comment>
<evidence type="ECO:0000313" key="1">
    <source>
        <dbReference type="EMBL" id="GFH43447.1"/>
    </source>
</evidence>
<dbReference type="SUPFAM" id="SSF160424">
    <property type="entry name" value="BH3703-like"/>
    <property type="match status" value="1"/>
</dbReference>
<organism evidence="1 2">
    <name type="scientific">Pseudolactococcus hodotermopsidis</name>
    <dbReference type="NCBI Taxonomy" id="2709157"/>
    <lineage>
        <taxon>Bacteria</taxon>
        <taxon>Bacillati</taxon>
        <taxon>Bacillota</taxon>
        <taxon>Bacilli</taxon>
        <taxon>Lactobacillales</taxon>
        <taxon>Streptococcaceae</taxon>
        <taxon>Pseudolactococcus</taxon>
    </lineage>
</organism>
<dbReference type="EMBL" id="BLLI01000099">
    <property type="protein sequence ID" value="GFH43447.1"/>
    <property type="molecule type" value="Genomic_DNA"/>
</dbReference>
<reference evidence="1 2" key="1">
    <citation type="submission" date="2020-02" db="EMBL/GenBank/DDBJ databases">
        <title>Draft genome sequence of Lactococcus sp. Hs30E4-3.</title>
        <authorList>
            <person name="Noda S."/>
            <person name="Yuki M."/>
            <person name="Ohkuma M."/>
        </authorList>
    </citation>
    <scope>NUCLEOTIDE SEQUENCE [LARGE SCALE GENOMIC DNA]</scope>
    <source>
        <strain evidence="1 2">Hs30E4-3</strain>
    </source>
</reference>
<dbReference type="RefSeq" id="WP_172209885.1">
    <property type="nucleotide sequence ID" value="NZ_BLLI01000099.1"/>
</dbReference>
<name>A0A6A0BI61_9LACT</name>
<dbReference type="Proteomes" id="UP000480303">
    <property type="component" value="Unassembled WGS sequence"/>
</dbReference>
<proteinExistence type="predicted"/>